<evidence type="ECO:0000313" key="1">
    <source>
        <dbReference type="EMBL" id="SOC02539.1"/>
    </source>
</evidence>
<organism evidence="1 2">
    <name type="scientific">Rhodobacter maris</name>
    <dbReference type="NCBI Taxonomy" id="446682"/>
    <lineage>
        <taxon>Bacteria</taxon>
        <taxon>Pseudomonadati</taxon>
        <taxon>Pseudomonadota</taxon>
        <taxon>Alphaproteobacteria</taxon>
        <taxon>Rhodobacterales</taxon>
        <taxon>Rhodobacter group</taxon>
        <taxon>Rhodobacter</taxon>
    </lineage>
</organism>
<accession>A0A285S6E5</accession>
<sequence length="171" mass="18810">MTAAARRKILLTFQKLNLTIYASKRRWERRTEPSGNVVTVVWEGALASKLIILMVNTDPRNGEELGAPFFQATVAAAMDYEVDVVCTATAGRLMKKGVAESLVVKEGSPKTVYDFIKDAHEAGAKFWCCSPNLDLFDMTKDDLIPECSGIVGGAKVIEDIMEDDDAKVLTY</sequence>
<dbReference type="Gene3D" id="3.40.1260.10">
    <property type="entry name" value="DsrEFH-like"/>
    <property type="match status" value="1"/>
</dbReference>
<dbReference type="Proteomes" id="UP000219111">
    <property type="component" value="Unassembled WGS sequence"/>
</dbReference>
<dbReference type="AlphaFoldDB" id="A0A285S6E5"/>
<evidence type="ECO:0000313" key="2">
    <source>
        <dbReference type="Proteomes" id="UP000219111"/>
    </source>
</evidence>
<gene>
    <name evidence="1" type="ORF">SAMN05877831_103183</name>
</gene>
<dbReference type="PANTHER" id="PTHR34655:SF2">
    <property type="entry name" value="PEROXIREDOXIN FAMILY PROTEIN"/>
    <property type="match status" value="1"/>
</dbReference>
<dbReference type="Pfam" id="PF13686">
    <property type="entry name" value="DrsE_2"/>
    <property type="match status" value="1"/>
</dbReference>
<name>A0A285S6E5_9RHOB</name>
<dbReference type="SUPFAM" id="SSF75169">
    <property type="entry name" value="DsrEFH-like"/>
    <property type="match status" value="1"/>
</dbReference>
<dbReference type="PANTHER" id="PTHR34655">
    <property type="entry name" value="CONSERVED WITHIN P. AEROPHILUM"/>
    <property type="match status" value="1"/>
</dbReference>
<reference evidence="2" key="1">
    <citation type="submission" date="2017-08" db="EMBL/GenBank/DDBJ databases">
        <authorList>
            <person name="Varghese N."/>
            <person name="Submissions S."/>
        </authorList>
    </citation>
    <scope>NUCLEOTIDE SEQUENCE [LARGE SCALE GENOMIC DNA]</scope>
    <source>
        <strain evidence="2">JA276</strain>
    </source>
</reference>
<proteinExistence type="predicted"/>
<dbReference type="EMBL" id="OBMT01000003">
    <property type="protein sequence ID" value="SOC02539.1"/>
    <property type="molecule type" value="Genomic_DNA"/>
</dbReference>
<protein>
    <submittedName>
        <fullName evidence="1">Predicted peroxiredoxin</fullName>
    </submittedName>
</protein>
<keyword evidence="2" id="KW-1185">Reference proteome</keyword>
<dbReference type="InterPro" id="IPR032836">
    <property type="entry name" value="DsrE2-like"/>
</dbReference>
<dbReference type="InterPro" id="IPR027396">
    <property type="entry name" value="DsrEFH-like"/>
</dbReference>